<gene>
    <name evidence="1" type="ORF">IV203_014133</name>
</gene>
<dbReference type="AlphaFoldDB" id="A0A9K3M6L8"/>
<accession>A0A9K3M6L8</accession>
<evidence type="ECO:0000313" key="1">
    <source>
        <dbReference type="EMBL" id="KAG7375038.1"/>
    </source>
</evidence>
<keyword evidence="2" id="KW-1185">Reference proteome</keyword>
<dbReference type="Proteomes" id="UP000693970">
    <property type="component" value="Unassembled WGS sequence"/>
</dbReference>
<evidence type="ECO:0000313" key="2">
    <source>
        <dbReference type="Proteomes" id="UP000693970"/>
    </source>
</evidence>
<name>A0A9K3M6L8_9STRA</name>
<sequence length="80" mass="9063">MASRNTRYSVDVDILQAIKSDRLVIGSPETNMLDLGIWMNIQAVVTRVHHRRGSHPDALARSVEDTWNNYLSSSAFQNVH</sequence>
<reference evidence="1" key="2">
    <citation type="submission" date="2021-04" db="EMBL/GenBank/DDBJ databases">
        <authorList>
            <person name="Podell S."/>
        </authorList>
    </citation>
    <scope>NUCLEOTIDE SEQUENCE</scope>
    <source>
        <strain evidence="1">Hildebrandi</strain>
    </source>
</reference>
<protein>
    <submittedName>
        <fullName evidence="1">Uncharacterized protein</fullName>
    </submittedName>
</protein>
<comment type="caution">
    <text evidence="1">The sequence shown here is derived from an EMBL/GenBank/DDBJ whole genome shotgun (WGS) entry which is preliminary data.</text>
</comment>
<dbReference type="EMBL" id="JAGRRH010000001">
    <property type="protein sequence ID" value="KAG7375038.1"/>
    <property type="molecule type" value="Genomic_DNA"/>
</dbReference>
<organism evidence="1 2">
    <name type="scientific">Nitzschia inconspicua</name>
    <dbReference type="NCBI Taxonomy" id="303405"/>
    <lineage>
        <taxon>Eukaryota</taxon>
        <taxon>Sar</taxon>
        <taxon>Stramenopiles</taxon>
        <taxon>Ochrophyta</taxon>
        <taxon>Bacillariophyta</taxon>
        <taxon>Bacillariophyceae</taxon>
        <taxon>Bacillariophycidae</taxon>
        <taxon>Bacillariales</taxon>
        <taxon>Bacillariaceae</taxon>
        <taxon>Nitzschia</taxon>
    </lineage>
</organism>
<proteinExistence type="predicted"/>
<reference evidence="1" key="1">
    <citation type="journal article" date="2021" name="Sci. Rep.">
        <title>Diploid genomic architecture of Nitzschia inconspicua, an elite biomass production diatom.</title>
        <authorList>
            <person name="Oliver A."/>
            <person name="Podell S."/>
            <person name="Pinowska A."/>
            <person name="Traller J.C."/>
            <person name="Smith S.R."/>
            <person name="McClure R."/>
            <person name="Beliaev A."/>
            <person name="Bohutskyi P."/>
            <person name="Hill E.A."/>
            <person name="Rabines A."/>
            <person name="Zheng H."/>
            <person name="Allen L.Z."/>
            <person name="Kuo A."/>
            <person name="Grigoriev I.V."/>
            <person name="Allen A.E."/>
            <person name="Hazlebeck D."/>
            <person name="Allen E.E."/>
        </authorList>
    </citation>
    <scope>NUCLEOTIDE SEQUENCE</scope>
    <source>
        <strain evidence="1">Hildebrandi</strain>
    </source>
</reference>